<evidence type="ECO:0000313" key="9">
    <source>
        <dbReference type="EMBL" id="KAJ1644804.1"/>
    </source>
</evidence>
<dbReference type="GO" id="GO:0007005">
    <property type="term" value="P:mitochondrion organization"/>
    <property type="evidence" value="ECO:0007669"/>
    <property type="project" value="TreeGrafter"/>
</dbReference>
<evidence type="ECO:0000256" key="6">
    <source>
        <dbReference type="ARBA" id="ARBA00023128"/>
    </source>
</evidence>
<comment type="subcellular location">
    <subcellularLocation>
        <location evidence="1">Mitochondrion outer membrane</location>
    </subcellularLocation>
</comment>
<dbReference type="Proteomes" id="UP001145021">
    <property type="component" value="Unassembled WGS sequence"/>
</dbReference>
<dbReference type="Gene3D" id="1.20.1050.10">
    <property type="match status" value="1"/>
</dbReference>
<dbReference type="Pfam" id="PF17171">
    <property type="entry name" value="GST_C_6"/>
    <property type="match status" value="1"/>
</dbReference>
<dbReference type="InterPro" id="IPR010987">
    <property type="entry name" value="Glutathione-S-Trfase_C-like"/>
</dbReference>
<keyword evidence="4" id="KW-1000">Mitochondrion outer membrane</keyword>
<dbReference type="EMBL" id="JANBOH010000141">
    <property type="protein sequence ID" value="KAJ1644804.1"/>
    <property type="molecule type" value="Genomic_DNA"/>
</dbReference>
<evidence type="ECO:0000256" key="7">
    <source>
        <dbReference type="ARBA" id="ARBA00023136"/>
    </source>
</evidence>
<dbReference type="PROSITE" id="PS50405">
    <property type="entry name" value="GST_CTER"/>
    <property type="match status" value="1"/>
</dbReference>
<dbReference type="SUPFAM" id="SSF47616">
    <property type="entry name" value="GST C-terminal domain-like"/>
    <property type="match status" value="1"/>
</dbReference>
<dbReference type="GO" id="GO:0015031">
    <property type="term" value="P:protein transport"/>
    <property type="evidence" value="ECO:0007669"/>
    <property type="project" value="UniProtKB-KW"/>
</dbReference>
<organism evidence="9 10">
    <name type="scientific">Coemansia asiatica</name>
    <dbReference type="NCBI Taxonomy" id="1052880"/>
    <lineage>
        <taxon>Eukaryota</taxon>
        <taxon>Fungi</taxon>
        <taxon>Fungi incertae sedis</taxon>
        <taxon>Zoopagomycota</taxon>
        <taxon>Kickxellomycotina</taxon>
        <taxon>Kickxellomycetes</taxon>
        <taxon>Kickxellales</taxon>
        <taxon>Kickxellaceae</taxon>
        <taxon>Coemansia</taxon>
    </lineage>
</organism>
<protein>
    <recommendedName>
        <fullName evidence="8">GST C-terminal domain-containing protein</fullName>
    </recommendedName>
</protein>
<dbReference type="InterPro" id="IPR036282">
    <property type="entry name" value="Glutathione-S-Trfase_C_sf"/>
</dbReference>
<feature type="domain" description="GST C-terminal" evidence="8">
    <location>
        <begin position="146"/>
        <end position="298"/>
    </location>
</feature>
<dbReference type="InterPro" id="IPR019564">
    <property type="entry name" value="Sam37/metaxin_N"/>
</dbReference>
<dbReference type="Pfam" id="PF10568">
    <property type="entry name" value="Tom37"/>
    <property type="match status" value="1"/>
</dbReference>
<dbReference type="InterPro" id="IPR050931">
    <property type="entry name" value="Mito_Protein_Transport_Metaxin"/>
</dbReference>
<comment type="similarity">
    <text evidence="2">Belongs to the metaxin family.</text>
</comment>
<reference evidence="9" key="1">
    <citation type="submission" date="2022-07" db="EMBL/GenBank/DDBJ databases">
        <title>Phylogenomic reconstructions and comparative analyses of Kickxellomycotina fungi.</title>
        <authorList>
            <person name="Reynolds N.K."/>
            <person name="Stajich J.E."/>
            <person name="Barry K."/>
            <person name="Grigoriev I.V."/>
            <person name="Crous P."/>
            <person name="Smith M.E."/>
        </authorList>
    </citation>
    <scope>NUCLEOTIDE SEQUENCE</scope>
    <source>
        <strain evidence="9">NBRC 105413</strain>
    </source>
</reference>
<proteinExistence type="inferred from homology"/>
<keyword evidence="7" id="KW-0472">Membrane</keyword>
<evidence type="ECO:0000313" key="10">
    <source>
        <dbReference type="Proteomes" id="UP001145021"/>
    </source>
</evidence>
<keyword evidence="6" id="KW-0496">Mitochondrion</keyword>
<comment type="caution">
    <text evidence="9">The sequence shown here is derived from an EMBL/GenBank/DDBJ whole genome shotgun (WGS) entry which is preliminary data.</text>
</comment>
<keyword evidence="5" id="KW-0653">Protein transport</keyword>
<dbReference type="PANTHER" id="PTHR12289">
    <property type="entry name" value="METAXIN RELATED"/>
    <property type="match status" value="1"/>
</dbReference>
<name>A0A9W7XJX4_9FUNG</name>
<keyword evidence="3" id="KW-0813">Transport</keyword>
<evidence type="ECO:0000256" key="2">
    <source>
        <dbReference type="ARBA" id="ARBA00009170"/>
    </source>
</evidence>
<evidence type="ECO:0000256" key="1">
    <source>
        <dbReference type="ARBA" id="ARBA00004294"/>
    </source>
</evidence>
<dbReference type="GO" id="GO:0001401">
    <property type="term" value="C:SAM complex"/>
    <property type="evidence" value="ECO:0007669"/>
    <property type="project" value="InterPro"/>
</dbReference>
<keyword evidence="10" id="KW-1185">Reference proteome</keyword>
<evidence type="ECO:0000259" key="8">
    <source>
        <dbReference type="PROSITE" id="PS50405"/>
    </source>
</evidence>
<sequence length="350" mass="40146">MFLLYSWDSPFQDKELYSFDPACVSVQTYLQLCSVDWKLCPVSSTSISPNSCLPAITYKNTLVESGLWSIVQFLKKEGYDLDAELDKEQQSQSAAYFSLVQDSLVDSLLFSWYLVSENFADAIRPRLAKMFGFPLSLFIPTQLKDHAEERLRLRGITSEIENIDDKQETQSNGNLQMLKNKIPRIYLLAKEGFKRHADKSSHPVYKQAAKCLDLLSRKLENKHYFFGDAPTMLDAVVYGYLSLIIYPDLPQNTLKDIVTKSYPNLVALCDRIKERIDRPTVAEEQSWSSNAYSIARQFFASYMPLTKTRQESDEPNNLRLAENTRSIACAMFVFLGYIVYNDVFSLPKPK</sequence>
<dbReference type="AlphaFoldDB" id="A0A9W7XJX4"/>
<accession>A0A9W7XJX4</accession>
<dbReference type="InterPro" id="IPR033468">
    <property type="entry name" value="Metaxin_GST"/>
</dbReference>
<dbReference type="PANTHER" id="PTHR12289:SF41">
    <property type="entry name" value="FAILED AXON CONNECTIONS-RELATED"/>
    <property type="match status" value="1"/>
</dbReference>
<evidence type="ECO:0000256" key="3">
    <source>
        <dbReference type="ARBA" id="ARBA00022448"/>
    </source>
</evidence>
<evidence type="ECO:0000256" key="4">
    <source>
        <dbReference type="ARBA" id="ARBA00022787"/>
    </source>
</evidence>
<evidence type="ECO:0000256" key="5">
    <source>
        <dbReference type="ARBA" id="ARBA00022927"/>
    </source>
</evidence>
<gene>
    <name evidence="9" type="ORF">LPJ64_003552</name>
</gene>